<evidence type="ECO:0000256" key="2">
    <source>
        <dbReference type="ARBA" id="ARBA00022741"/>
    </source>
</evidence>
<evidence type="ECO:0000256" key="6">
    <source>
        <dbReference type="SAM" id="MobiDB-lite"/>
    </source>
</evidence>
<feature type="compositionally biased region" description="Polar residues" evidence="6">
    <location>
        <begin position="624"/>
        <end position="633"/>
    </location>
</feature>
<dbReference type="SUPFAM" id="SSF56112">
    <property type="entry name" value="Protein kinase-like (PK-like)"/>
    <property type="match status" value="1"/>
</dbReference>
<organism evidence="8 9">
    <name type="scientific">Paragonimus skrjabini miyazakii</name>
    <dbReference type="NCBI Taxonomy" id="59628"/>
    <lineage>
        <taxon>Eukaryota</taxon>
        <taxon>Metazoa</taxon>
        <taxon>Spiralia</taxon>
        <taxon>Lophotrochozoa</taxon>
        <taxon>Platyhelminthes</taxon>
        <taxon>Trematoda</taxon>
        <taxon>Digenea</taxon>
        <taxon>Plagiorchiida</taxon>
        <taxon>Troglotremata</taxon>
        <taxon>Troglotrematidae</taxon>
        <taxon>Paragonimus</taxon>
    </lineage>
</organism>
<evidence type="ECO:0000259" key="7">
    <source>
        <dbReference type="PROSITE" id="PS50011"/>
    </source>
</evidence>
<dbReference type="OrthoDB" id="275301at2759"/>
<dbReference type="SMART" id="SM00220">
    <property type="entry name" value="S_TKc"/>
    <property type="match status" value="1"/>
</dbReference>
<dbReference type="PROSITE" id="PS50011">
    <property type="entry name" value="PROTEIN_KINASE_DOM"/>
    <property type="match status" value="1"/>
</dbReference>
<dbReference type="GO" id="GO:0004672">
    <property type="term" value="F:protein kinase activity"/>
    <property type="evidence" value="ECO:0007669"/>
    <property type="project" value="InterPro"/>
</dbReference>
<evidence type="ECO:0000256" key="3">
    <source>
        <dbReference type="ARBA" id="ARBA00022777"/>
    </source>
</evidence>
<dbReference type="InterPro" id="IPR000719">
    <property type="entry name" value="Prot_kinase_dom"/>
</dbReference>
<evidence type="ECO:0000256" key="4">
    <source>
        <dbReference type="ARBA" id="ARBA00022840"/>
    </source>
</evidence>
<dbReference type="EMBL" id="JTDE01002467">
    <property type="protein sequence ID" value="KAF7257326.1"/>
    <property type="molecule type" value="Genomic_DNA"/>
</dbReference>
<dbReference type="InterPro" id="IPR017441">
    <property type="entry name" value="Protein_kinase_ATP_BS"/>
</dbReference>
<keyword evidence="2 5" id="KW-0547">Nucleotide-binding</keyword>
<keyword evidence="4 5" id="KW-0067">ATP-binding</keyword>
<dbReference type="PANTHER" id="PTHR48016">
    <property type="entry name" value="MAP KINASE KINASE KINASE SSK2-RELATED-RELATED"/>
    <property type="match status" value="1"/>
</dbReference>
<dbReference type="CDD" id="cd16448">
    <property type="entry name" value="RING-H2"/>
    <property type="match status" value="1"/>
</dbReference>
<dbReference type="Proteomes" id="UP000822476">
    <property type="component" value="Unassembled WGS sequence"/>
</dbReference>
<feature type="compositionally biased region" description="Low complexity" evidence="6">
    <location>
        <begin position="638"/>
        <end position="651"/>
    </location>
</feature>
<feature type="domain" description="Protein kinase" evidence="7">
    <location>
        <begin position="1388"/>
        <end position="1706"/>
    </location>
</feature>
<protein>
    <recommendedName>
        <fullName evidence="7">Protein kinase domain-containing protein</fullName>
    </recommendedName>
</protein>
<dbReference type="PANTHER" id="PTHR48016:SF56">
    <property type="entry name" value="MAPKK KINASE"/>
    <property type="match status" value="1"/>
</dbReference>
<dbReference type="Gene3D" id="3.30.200.20">
    <property type="entry name" value="Phosphorylase Kinase, domain 1"/>
    <property type="match status" value="1"/>
</dbReference>
<feature type="binding site" evidence="5">
    <location>
        <position position="1417"/>
    </location>
    <ligand>
        <name>ATP</name>
        <dbReference type="ChEBI" id="CHEBI:30616"/>
    </ligand>
</feature>
<evidence type="ECO:0000313" key="8">
    <source>
        <dbReference type="EMBL" id="KAF7257326.1"/>
    </source>
</evidence>
<sequence length="1788" mass="195259">MATQPSTLCAQMNSRHFHAKDFGNVESDNCCARAEVQARVQQALTASFVLICQPGPNSFVLVPKGYPIDCPHQSQAIPSKHSDSLVQHHISGRRQRFHVIIGPQLCSCLNDIKLDGEYEPICKCQQGRTLGCTNLPTEPCVHILFVMLRVLSVDPDDACLLQVPLSTSKAESLIKSYLKMKHTPLDCPKSEVGRSSPFTDNEVHSSDAVPTNKICSRSPDVPLAIPKALYPLRPMSAVSSAKTPHLLAIVNATVKNSSDCCELSNLTKGIKPVSRRGADSAGAVMAVAEENASNVTVSRTSSSDSSESARLRLSKTVGAEKYCTDSGHSSVSRRPRTAPQPEPPPRPGRGRTRSIRHACSTTFRPIRDCSPLDESKLSPIQSGDTSTIASLKQFADNDEHGTYESLCPSKGVLTGSFAHVVMKGSHAQAPTFLHGHHSPFKPVPNNIPSTHDRLPPPSKMNDLHKVEETTVAGYLNVPNYRGGNCALCLQSFVSHGNEEDKTVRCCAVDSHQRCLAVFHWSCCQIWLEEISCEGDSPYCPVCLNRWETVPFTCGIRVDCPLSEAQSVEQNPRLGCRCDSHHTRTPSPEAPTEGHPESFAAVDKSGSIIRPMQVNPRQLHKPFDSLSTSMSETQEVLKPQPQSNAPSLSAPSLAIQPPYPEYKSCVAAFSLEIADGIASLHSAARRQWALQHAAQLTVHRILLARHNHRTSQPQSTIVGDTEQEEGCSRDRRVRRKVTGTPGTSTSEPDCLRVMFRIIQYLFDDPVDAVFIDALRAFRELLGYLVCFNTETQIALQRAIGPILRRLLRFVGGLSVLWTLRDHTAKSKTSALEVHSPTTAVGMTTSETTVATGLADRPKESETEGQDPSVESVILASPPVANLRDRANLALATLVELAKGQSGALAIGRDVGCANHCLAVCGLQHMARFVLSSAKFHATHLIGRLTLLDKLIRIDQSMLCPQTLVDTEFDQCSSATTLRLDQTATNVVLQGTPADRLARRHLCSSLVFARRHLLPPAPNSEMVICFPHHYQLQPPGLWANFNVASSSTAANVGAFNPAAPLATNSALASLYETQLRASRVARRLFLTAARALLTYALRTPMEDNPSPRFKHPTLYAAKEFCPRDFVEVEINRTEAPLAAWLRSKLAPVLYPNLVLGIENPLVPVRMTTSVAPSVPPRSAVQHPQCSMKLHTSQTLDGILDPKAPIPHSSPSRNRSTSPNGRNQNCIPNLIEKAGGPPVPPPRRNFSHHISKEGNQKTKRPNEEHATQSPHVRMALEPAYDLVAISETGNYSSVSEWEDEEADAERDRKSQTSEHSDSDAVLNEPTYGGRSLGSEAELQTEQAAVLRSALRRCSRSLRPLLPVPALSMVMDAFRSTQKLPSADEYYESIDWIRGPILGHGAFSKCYQARDTRTGLLMAVKRIRLGGGAVFPVVADQAKTGRPHRTEKLDKPRGTEGDAINDKVNDGCEHVARNTCGILTTGAATQLAEVQAEVDIMLRLNHPNVLRLFGAVCSAQRGLVDLFIEWMPGGSVTSLLQQYGAFNESVTLSYGVQVVRGLAYLHKFGILHRDLKGANLLVDNTGSVVRISDFGASARLSGEESVTGQFQGQVIGTFSFMAPEVFRGETYGRACDIWSVGCCLVEMLTGKPPWHDAKYTNRYALMFAIATSDSPPTYPSGVHEDVIAVLDACFARHARDRPTASKLLTFRAFVRLTEPQSHMNDNHERRAQLSSVKCSKNESVSKVTAVLSGSHSPTPTKPGQLDWPLLPNVNAVENSGQHKQKLSLRKSTTRVA</sequence>
<keyword evidence="1" id="KW-0808">Transferase</keyword>
<evidence type="ECO:0000256" key="1">
    <source>
        <dbReference type="ARBA" id="ARBA00022679"/>
    </source>
</evidence>
<feature type="region of interest" description="Disordered" evidence="6">
    <location>
        <begin position="1288"/>
        <end position="1332"/>
    </location>
</feature>
<feature type="region of interest" description="Disordered" evidence="6">
    <location>
        <begin position="291"/>
        <end position="357"/>
    </location>
</feature>
<feature type="region of interest" description="Disordered" evidence="6">
    <location>
        <begin position="618"/>
        <end position="651"/>
    </location>
</feature>
<dbReference type="Gene3D" id="1.10.510.10">
    <property type="entry name" value="Transferase(Phosphotransferase) domain 1"/>
    <property type="match status" value="1"/>
</dbReference>
<reference evidence="8" key="1">
    <citation type="submission" date="2019-07" db="EMBL/GenBank/DDBJ databases">
        <title>Annotation for the trematode Paragonimus miyazaki's.</title>
        <authorList>
            <person name="Choi Y.-J."/>
        </authorList>
    </citation>
    <scope>NUCLEOTIDE SEQUENCE</scope>
    <source>
        <strain evidence="8">Japan</strain>
    </source>
</reference>
<dbReference type="InterPro" id="IPR011009">
    <property type="entry name" value="Kinase-like_dom_sf"/>
</dbReference>
<feature type="region of interest" description="Disordered" evidence="6">
    <location>
        <begin position="1769"/>
        <end position="1788"/>
    </location>
</feature>
<dbReference type="GO" id="GO:0005524">
    <property type="term" value="F:ATP binding"/>
    <property type="evidence" value="ECO:0007669"/>
    <property type="project" value="UniProtKB-UniRule"/>
</dbReference>
<gene>
    <name evidence="8" type="ORF">EG68_05983</name>
</gene>
<feature type="compositionally biased region" description="Low complexity" evidence="6">
    <location>
        <begin position="1204"/>
        <end position="1220"/>
    </location>
</feature>
<feature type="region of interest" description="Disordered" evidence="6">
    <location>
        <begin position="1195"/>
        <end position="1271"/>
    </location>
</feature>
<dbReference type="InterPro" id="IPR050538">
    <property type="entry name" value="MAP_kinase_kinase_kinase"/>
</dbReference>
<dbReference type="PROSITE" id="PS00107">
    <property type="entry name" value="PROTEIN_KINASE_ATP"/>
    <property type="match status" value="1"/>
</dbReference>
<evidence type="ECO:0000256" key="5">
    <source>
        <dbReference type="PROSITE-ProRule" id="PRU10141"/>
    </source>
</evidence>
<feature type="compositionally biased region" description="Basic and acidic residues" evidence="6">
    <location>
        <begin position="1247"/>
        <end position="1263"/>
    </location>
</feature>
<feature type="compositionally biased region" description="Basic residues" evidence="6">
    <location>
        <begin position="1774"/>
        <end position="1788"/>
    </location>
</feature>
<evidence type="ECO:0000313" key="9">
    <source>
        <dbReference type="Proteomes" id="UP000822476"/>
    </source>
</evidence>
<accession>A0A8S9YV96</accession>
<feature type="region of interest" description="Disordered" evidence="6">
    <location>
        <begin position="711"/>
        <end position="730"/>
    </location>
</feature>
<feature type="compositionally biased region" description="Basic and acidic residues" evidence="6">
    <location>
        <begin position="1302"/>
        <end position="1315"/>
    </location>
</feature>
<dbReference type="PROSITE" id="PS00108">
    <property type="entry name" value="PROTEIN_KINASE_ST"/>
    <property type="match status" value="1"/>
</dbReference>
<comment type="caution">
    <text evidence="8">The sequence shown here is derived from an EMBL/GenBank/DDBJ whole genome shotgun (WGS) entry which is preliminary data.</text>
</comment>
<dbReference type="InterPro" id="IPR008271">
    <property type="entry name" value="Ser/Thr_kinase_AS"/>
</dbReference>
<keyword evidence="9" id="KW-1185">Reference proteome</keyword>
<dbReference type="Pfam" id="PF00069">
    <property type="entry name" value="Pkinase"/>
    <property type="match status" value="1"/>
</dbReference>
<keyword evidence="3" id="KW-0418">Kinase</keyword>
<feature type="compositionally biased region" description="Low complexity" evidence="6">
    <location>
        <begin position="291"/>
        <end position="308"/>
    </location>
</feature>
<feature type="region of interest" description="Disordered" evidence="6">
    <location>
        <begin position="1742"/>
        <end position="1763"/>
    </location>
</feature>
<name>A0A8S9YV96_9TREM</name>
<feature type="compositionally biased region" description="Pro residues" evidence="6">
    <location>
        <begin position="338"/>
        <end position="347"/>
    </location>
</feature>
<proteinExistence type="predicted"/>